<organism evidence="1 2">
    <name type="scientific">Tribonema minus</name>
    <dbReference type="NCBI Taxonomy" id="303371"/>
    <lineage>
        <taxon>Eukaryota</taxon>
        <taxon>Sar</taxon>
        <taxon>Stramenopiles</taxon>
        <taxon>Ochrophyta</taxon>
        <taxon>PX clade</taxon>
        <taxon>Xanthophyceae</taxon>
        <taxon>Tribonematales</taxon>
        <taxon>Tribonemataceae</taxon>
        <taxon>Tribonema</taxon>
    </lineage>
</organism>
<reference evidence="1" key="1">
    <citation type="submission" date="2021-02" db="EMBL/GenBank/DDBJ databases">
        <title>First Annotated Genome of the Yellow-green Alga Tribonema minus.</title>
        <authorList>
            <person name="Mahan K.M."/>
        </authorList>
    </citation>
    <scope>NUCLEOTIDE SEQUENCE</scope>
    <source>
        <strain evidence="1">UTEX B ZZ1240</strain>
    </source>
</reference>
<proteinExistence type="predicted"/>
<keyword evidence="2" id="KW-1185">Reference proteome</keyword>
<name>A0A835ZG85_9STRA</name>
<dbReference type="EMBL" id="JAFCMP010000017">
    <property type="protein sequence ID" value="KAG5191617.1"/>
    <property type="molecule type" value="Genomic_DNA"/>
</dbReference>
<gene>
    <name evidence="1" type="ORF">JKP88DRAFT_295546</name>
</gene>
<evidence type="ECO:0000313" key="1">
    <source>
        <dbReference type="EMBL" id="KAG5191617.1"/>
    </source>
</evidence>
<protein>
    <submittedName>
        <fullName evidence="1">Uncharacterized protein</fullName>
    </submittedName>
</protein>
<evidence type="ECO:0000313" key="2">
    <source>
        <dbReference type="Proteomes" id="UP000664859"/>
    </source>
</evidence>
<comment type="caution">
    <text evidence="1">The sequence shown here is derived from an EMBL/GenBank/DDBJ whole genome shotgun (WGS) entry which is preliminary data.</text>
</comment>
<accession>A0A835ZG85</accession>
<dbReference type="Proteomes" id="UP000664859">
    <property type="component" value="Unassembled WGS sequence"/>
</dbReference>
<dbReference type="AlphaFoldDB" id="A0A835ZG85"/>
<sequence length="473" mass="50834">MDVQHVYNSLLARFDALTLNRWLKATYDLSKAGTQDLADAAAEVPTLVAEHQSIRAVLRQLYPDAAGAPPLRGLASLSTAVAALDQRLAALQAALDSRGRPAQRARTGDAAVTLVFASGELLADIMAFAGRGEFLFVAPVGTLALLQRVHAAGFPVHEELLIGAARTGSVGHLHSVWGVLTDHEVETDTWCRVGLQLAKRGEEGSSAALAWLAAQRRPPLSWPAHFTNALCNTAARYGCITTLRFLLSPTQGQLLFGPLTALSLAYVKSRSCSSAMRDALRYTDITGKAHVMSLVDAAALGYCASVLAWLRSEQPNFNFTSITMEAAAYWGWMPALEWLRAHGCPHDINTICTALLHSAIATPPHMEWVRACNGGDWSPRGVADMLVTALMCGTPTLARWLRQQGAPWPKNLAGIVKVLGGSVKVHMVLWAVREGCPFGRWSSEVCAVLTSPQAMAAKHALHDLGCPCDCPRP</sequence>